<sequence length="540" mass="60806">MKTLLRLTLGLCGLSLLAGCGEKIDHSKIRQSGFVYCGQGSPSTFNPQLVDSGITSEALSPQIYDTLLKLDPETHLPIANLATEWTVNSSGTEYVFKLRPGVQFQTTQWFTPTRTLNAEDVVFSFRRIIDTTNPYHYVSHGTYPWFVGIDFSNLLIDVIALDDHTVKFTLSRADNSFLSNISTTHAVILSAEYAQQLALRDEKSLIDSHPVGTGPFYLDEYQIHDLVRLRRHNGYWNGPAKMEQVVFDISQRGTGTLAKLLRNECDVLSSPISSQIPIIEKQSNIVLNSKPAMNVAFIAVNTSHPALNDVRVRKALNFAINRQNILDSVYYGTGSMAYNILPPTSWAYQKDNVQVRYDRNYAIALLRDAGFESGLELTMSVPLEPRAYNPSPRKTAELIQSNLADIGVTLHLIPEDRLDRTELSERSYVDLFLTGWTGVTGDPDNFLRPLLSCDANRAGLNVAMWCNSDFDFLLDLALEVERPRYRLNLYKQAQNILNQEFPVIPLAHGMQFKAYNKTLTGFRLSPFNVEPFNHVERVTE</sequence>
<organism evidence="2 3">
    <name type="scientific">Vibrio furnissii</name>
    <dbReference type="NCBI Taxonomy" id="29494"/>
    <lineage>
        <taxon>Bacteria</taxon>
        <taxon>Pseudomonadati</taxon>
        <taxon>Pseudomonadota</taxon>
        <taxon>Gammaproteobacteria</taxon>
        <taxon>Vibrionales</taxon>
        <taxon>Vibrionaceae</taxon>
        <taxon>Vibrio</taxon>
    </lineage>
</organism>
<evidence type="ECO:0000259" key="1">
    <source>
        <dbReference type="Pfam" id="PF00496"/>
    </source>
</evidence>
<dbReference type="EMBL" id="LKHS01000009">
    <property type="protein sequence ID" value="KQH85997.1"/>
    <property type="molecule type" value="Genomic_DNA"/>
</dbReference>
<dbReference type="PANTHER" id="PTHR30290:SF28">
    <property type="entry name" value="ABC TRANSPORTER PERIPLASMIC-BINDING PROTEIN SAPA-RELATED"/>
    <property type="match status" value="1"/>
</dbReference>
<dbReference type="GO" id="GO:0015833">
    <property type="term" value="P:peptide transport"/>
    <property type="evidence" value="ECO:0007669"/>
    <property type="project" value="TreeGrafter"/>
</dbReference>
<proteinExistence type="predicted"/>
<name>A0A0Q2R1C7_VIBFU</name>
<dbReference type="InterPro" id="IPR039424">
    <property type="entry name" value="SBP_5"/>
</dbReference>
<dbReference type="NCBIfam" id="NF011689">
    <property type="entry name" value="PRK15109.1"/>
    <property type="match status" value="1"/>
</dbReference>
<dbReference type="InterPro" id="IPR030678">
    <property type="entry name" value="Peptide/Ni-bd"/>
</dbReference>
<dbReference type="InParanoid" id="A0A0Q2R1C7"/>
<reference evidence="2 3" key="1">
    <citation type="submission" date="2015-08" db="EMBL/GenBank/DDBJ databases">
        <title>Antibacterial properties of a collection of Vibrionaceae strains.</title>
        <authorList>
            <person name="Giubergia S."/>
        </authorList>
    </citation>
    <scope>NUCLEOTIDE SEQUENCE [LARGE SCALE GENOMIC DNA]</scope>
    <source>
        <strain evidence="2 3">S0821</strain>
    </source>
</reference>
<dbReference type="Gene3D" id="3.90.76.10">
    <property type="entry name" value="Dipeptide-binding Protein, Domain 1"/>
    <property type="match status" value="1"/>
</dbReference>
<dbReference type="GO" id="GO:0043190">
    <property type="term" value="C:ATP-binding cassette (ABC) transporter complex"/>
    <property type="evidence" value="ECO:0007669"/>
    <property type="project" value="InterPro"/>
</dbReference>
<dbReference type="OMA" id="INSQHPP"/>
<keyword evidence="3" id="KW-1185">Reference proteome</keyword>
<comment type="caution">
    <text evidence="2">The sequence shown here is derived from an EMBL/GenBank/DDBJ whole genome shotgun (WGS) entry which is preliminary data.</text>
</comment>
<dbReference type="GO" id="GO:1904680">
    <property type="term" value="F:peptide transmembrane transporter activity"/>
    <property type="evidence" value="ECO:0007669"/>
    <property type="project" value="TreeGrafter"/>
</dbReference>
<dbReference type="PIRSF" id="PIRSF002741">
    <property type="entry name" value="MppA"/>
    <property type="match status" value="1"/>
</dbReference>
<protein>
    <submittedName>
        <fullName evidence="2">ABC transporter substrate-binding protein</fullName>
    </submittedName>
</protein>
<evidence type="ECO:0000313" key="2">
    <source>
        <dbReference type="EMBL" id="KQH85997.1"/>
    </source>
</evidence>
<dbReference type="FunCoup" id="A0A0Q2R1C7">
    <property type="interactions" value="225"/>
</dbReference>
<evidence type="ECO:0000313" key="3">
    <source>
        <dbReference type="Proteomes" id="UP000051221"/>
    </source>
</evidence>
<dbReference type="Proteomes" id="UP000051221">
    <property type="component" value="Unassembled WGS sequence"/>
</dbReference>
<dbReference type="PROSITE" id="PS51257">
    <property type="entry name" value="PROKAR_LIPOPROTEIN"/>
    <property type="match status" value="1"/>
</dbReference>
<dbReference type="GO" id="GO:0030288">
    <property type="term" value="C:outer membrane-bounded periplasmic space"/>
    <property type="evidence" value="ECO:0007669"/>
    <property type="project" value="UniProtKB-ARBA"/>
</dbReference>
<dbReference type="PANTHER" id="PTHR30290">
    <property type="entry name" value="PERIPLASMIC BINDING COMPONENT OF ABC TRANSPORTER"/>
    <property type="match status" value="1"/>
</dbReference>
<dbReference type="OrthoDB" id="9801912at2"/>
<gene>
    <name evidence="2" type="ORF">AMR76_12035</name>
</gene>
<dbReference type="CDD" id="cd08493">
    <property type="entry name" value="PBP2_DppA_like"/>
    <property type="match status" value="1"/>
</dbReference>
<accession>A0A0Q2R1C7</accession>
<dbReference type="Gene3D" id="3.40.190.10">
    <property type="entry name" value="Periplasmic binding protein-like II"/>
    <property type="match status" value="1"/>
</dbReference>
<dbReference type="Pfam" id="PF00496">
    <property type="entry name" value="SBP_bac_5"/>
    <property type="match status" value="1"/>
</dbReference>
<dbReference type="RefSeq" id="WP_014204927.1">
    <property type="nucleotide sequence ID" value="NZ_CP035696.1"/>
</dbReference>
<dbReference type="SUPFAM" id="SSF53850">
    <property type="entry name" value="Periplasmic binding protein-like II"/>
    <property type="match status" value="1"/>
</dbReference>
<dbReference type="Gene3D" id="3.10.105.10">
    <property type="entry name" value="Dipeptide-binding Protein, Domain 3"/>
    <property type="match status" value="1"/>
</dbReference>
<dbReference type="AlphaFoldDB" id="A0A0Q2R1C7"/>
<dbReference type="InterPro" id="IPR000914">
    <property type="entry name" value="SBP_5_dom"/>
</dbReference>
<feature type="domain" description="Solute-binding protein family 5" evidence="1">
    <location>
        <begin position="78"/>
        <end position="456"/>
    </location>
</feature>